<dbReference type="EMBL" id="LFMY01000005">
    <property type="protein sequence ID" value="OKL60331.1"/>
    <property type="molecule type" value="Genomic_DNA"/>
</dbReference>
<reference evidence="2 3" key="1">
    <citation type="submission" date="2015-06" db="EMBL/GenBank/DDBJ databases">
        <title>Talaromyces atroroseus IBT 11181 draft genome.</title>
        <authorList>
            <person name="Rasmussen K.B."/>
            <person name="Rasmussen S."/>
            <person name="Petersen B."/>
            <person name="Sicheritz-Ponten T."/>
            <person name="Mortensen U.H."/>
            <person name="Thrane U."/>
        </authorList>
    </citation>
    <scope>NUCLEOTIDE SEQUENCE [LARGE SCALE GENOMIC DNA]</scope>
    <source>
        <strain evidence="2 3">IBT 11181</strain>
    </source>
</reference>
<comment type="caution">
    <text evidence="2">The sequence shown here is derived from an EMBL/GenBank/DDBJ whole genome shotgun (WGS) entry which is preliminary data.</text>
</comment>
<gene>
    <name evidence="2" type="ORF">UA08_04192</name>
</gene>
<sequence>MAALNKNLRDAFKSERLVYKALEDSKDDQAFFLQVVSDPVHQSLARTHPRMPAGHKKADEMIKILLGGIMSVKICLSPTESRRFKEKSAEPHGKTDGTAKEEGQEEVLIPIGFVTILNRHEHSVYVAQHRNATLGISLVEEFRGKGYGGEAINWALDWAFFAAGLHRVSLECFSFNTNAYKLYKKLGFVEEGRQREVMYYERGWHDAILFSMLEQEWEKLRDLK</sequence>
<dbReference type="RefSeq" id="XP_020120452.1">
    <property type="nucleotide sequence ID" value="XM_020266488.1"/>
</dbReference>
<keyword evidence="3" id="KW-1185">Reference proteome</keyword>
<dbReference type="AlphaFoldDB" id="A0A1Q5Q894"/>
<dbReference type="STRING" id="1441469.A0A1Q5Q894"/>
<dbReference type="GeneID" id="31003947"/>
<dbReference type="PANTHER" id="PTHR43415:SF3">
    <property type="entry name" value="GNAT-FAMILY ACETYLTRANSFERASE"/>
    <property type="match status" value="1"/>
</dbReference>
<dbReference type="GO" id="GO:0016747">
    <property type="term" value="F:acyltransferase activity, transferring groups other than amino-acyl groups"/>
    <property type="evidence" value="ECO:0007669"/>
    <property type="project" value="InterPro"/>
</dbReference>
<protein>
    <recommendedName>
        <fullName evidence="1">N-acetyltransferase domain-containing protein</fullName>
    </recommendedName>
</protein>
<dbReference type="Pfam" id="PF00583">
    <property type="entry name" value="Acetyltransf_1"/>
    <property type="match status" value="1"/>
</dbReference>
<name>A0A1Q5Q894_TALAT</name>
<organism evidence="2 3">
    <name type="scientific">Talaromyces atroroseus</name>
    <dbReference type="NCBI Taxonomy" id="1441469"/>
    <lineage>
        <taxon>Eukaryota</taxon>
        <taxon>Fungi</taxon>
        <taxon>Dikarya</taxon>
        <taxon>Ascomycota</taxon>
        <taxon>Pezizomycotina</taxon>
        <taxon>Eurotiomycetes</taxon>
        <taxon>Eurotiomycetidae</taxon>
        <taxon>Eurotiales</taxon>
        <taxon>Trichocomaceae</taxon>
        <taxon>Talaromyces</taxon>
        <taxon>Talaromyces sect. Trachyspermi</taxon>
    </lineage>
</organism>
<dbReference type="SUPFAM" id="SSF55729">
    <property type="entry name" value="Acyl-CoA N-acyltransferases (Nat)"/>
    <property type="match status" value="1"/>
</dbReference>
<dbReference type="CDD" id="cd04301">
    <property type="entry name" value="NAT_SF"/>
    <property type="match status" value="1"/>
</dbReference>
<dbReference type="InterPro" id="IPR016181">
    <property type="entry name" value="Acyl_CoA_acyltransferase"/>
</dbReference>
<dbReference type="PANTHER" id="PTHR43415">
    <property type="entry name" value="SPERMIDINE N(1)-ACETYLTRANSFERASE"/>
    <property type="match status" value="1"/>
</dbReference>
<evidence type="ECO:0000313" key="3">
    <source>
        <dbReference type="Proteomes" id="UP000214365"/>
    </source>
</evidence>
<dbReference type="Gene3D" id="3.40.630.30">
    <property type="match status" value="1"/>
</dbReference>
<proteinExistence type="predicted"/>
<evidence type="ECO:0000313" key="2">
    <source>
        <dbReference type="EMBL" id="OKL60331.1"/>
    </source>
</evidence>
<feature type="domain" description="N-acetyltransferase" evidence="1">
    <location>
        <begin position="45"/>
        <end position="215"/>
    </location>
</feature>
<accession>A0A1Q5Q894</accession>
<dbReference type="PROSITE" id="PS51186">
    <property type="entry name" value="GNAT"/>
    <property type="match status" value="1"/>
</dbReference>
<dbReference type="OrthoDB" id="64477at2759"/>
<dbReference type="InterPro" id="IPR000182">
    <property type="entry name" value="GNAT_dom"/>
</dbReference>
<evidence type="ECO:0000259" key="1">
    <source>
        <dbReference type="PROSITE" id="PS51186"/>
    </source>
</evidence>
<dbReference type="Proteomes" id="UP000214365">
    <property type="component" value="Unassembled WGS sequence"/>
</dbReference>